<sequence length="118" mass="13205">MVGSLSKKFEKEESSSSETKRGIKLRKNKKKKKKEDITKTILDQLLGEFKNLPKNLLSGIMTQTPLAQKETKNKEEKGDSSEAYSTKEDFQGPCNLEDQVSSTNGVDSIGYDNIETTL</sequence>
<comment type="caution">
    <text evidence="2">The sequence shown here is derived from an EMBL/GenBank/DDBJ whole genome shotgun (WGS) entry which is preliminary data.</text>
</comment>
<reference evidence="2 3" key="1">
    <citation type="submission" date="2024-11" db="EMBL/GenBank/DDBJ databases">
        <title>A near-complete genome assembly of Cinchona calisaya.</title>
        <authorList>
            <person name="Lian D.C."/>
            <person name="Zhao X.W."/>
            <person name="Wei L."/>
        </authorList>
    </citation>
    <scope>NUCLEOTIDE SEQUENCE [LARGE SCALE GENOMIC DNA]</scope>
    <source>
        <tissue evidence="2">Nenye</tissue>
    </source>
</reference>
<feature type="compositionally biased region" description="Basic residues" evidence="1">
    <location>
        <begin position="22"/>
        <end position="33"/>
    </location>
</feature>
<feature type="region of interest" description="Disordered" evidence="1">
    <location>
        <begin position="61"/>
        <end position="118"/>
    </location>
</feature>
<evidence type="ECO:0000313" key="3">
    <source>
        <dbReference type="Proteomes" id="UP001630127"/>
    </source>
</evidence>
<dbReference type="Proteomes" id="UP001630127">
    <property type="component" value="Unassembled WGS sequence"/>
</dbReference>
<dbReference type="EMBL" id="JBJUIK010000013">
    <property type="protein sequence ID" value="KAL3507503.1"/>
    <property type="molecule type" value="Genomic_DNA"/>
</dbReference>
<feature type="compositionally biased region" description="Basic and acidic residues" evidence="1">
    <location>
        <begin position="69"/>
        <end position="90"/>
    </location>
</feature>
<proteinExistence type="predicted"/>
<gene>
    <name evidence="2" type="ORF">ACH5RR_032885</name>
</gene>
<organism evidence="2 3">
    <name type="scientific">Cinchona calisaya</name>
    <dbReference type="NCBI Taxonomy" id="153742"/>
    <lineage>
        <taxon>Eukaryota</taxon>
        <taxon>Viridiplantae</taxon>
        <taxon>Streptophyta</taxon>
        <taxon>Embryophyta</taxon>
        <taxon>Tracheophyta</taxon>
        <taxon>Spermatophyta</taxon>
        <taxon>Magnoliopsida</taxon>
        <taxon>eudicotyledons</taxon>
        <taxon>Gunneridae</taxon>
        <taxon>Pentapetalae</taxon>
        <taxon>asterids</taxon>
        <taxon>lamiids</taxon>
        <taxon>Gentianales</taxon>
        <taxon>Rubiaceae</taxon>
        <taxon>Cinchonoideae</taxon>
        <taxon>Cinchoneae</taxon>
        <taxon>Cinchona</taxon>
    </lineage>
</organism>
<accession>A0ABD2YKK0</accession>
<dbReference type="AlphaFoldDB" id="A0ABD2YKK0"/>
<protein>
    <submittedName>
        <fullName evidence="2">Uncharacterized protein</fullName>
    </submittedName>
</protein>
<keyword evidence="3" id="KW-1185">Reference proteome</keyword>
<feature type="region of interest" description="Disordered" evidence="1">
    <location>
        <begin position="1"/>
        <end position="35"/>
    </location>
</feature>
<feature type="compositionally biased region" description="Basic and acidic residues" evidence="1">
    <location>
        <begin position="7"/>
        <end position="21"/>
    </location>
</feature>
<evidence type="ECO:0000256" key="1">
    <source>
        <dbReference type="SAM" id="MobiDB-lite"/>
    </source>
</evidence>
<name>A0ABD2YKK0_9GENT</name>
<evidence type="ECO:0000313" key="2">
    <source>
        <dbReference type="EMBL" id="KAL3507503.1"/>
    </source>
</evidence>